<dbReference type="PROSITE" id="PS00505">
    <property type="entry name" value="PEPCK_GTP"/>
    <property type="match status" value="1"/>
</dbReference>
<feature type="domain" description="Phosphoenolpyruvate carboxykinase C-terminal P-loop" evidence="12">
    <location>
        <begin position="228"/>
        <end position="582"/>
    </location>
</feature>
<dbReference type="GO" id="GO:0005525">
    <property type="term" value="F:GTP binding"/>
    <property type="evidence" value="ECO:0007669"/>
    <property type="project" value="UniProtKB-UniRule"/>
</dbReference>
<evidence type="ECO:0000256" key="2">
    <source>
        <dbReference type="ARBA" id="ARBA00005796"/>
    </source>
</evidence>
<dbReference type="InterPro" id="IPR008210">
    <property type="entry name" value="PEP_carboxykinase_N"/>
</dbReference>
<feature type="binding site" evidence="11">
    <location>
        <begin position="255"/>
        <end position="260"/>
    </location>
    <ligand>
        <name>GTP</name>
        <dbReference type="ChEBI" id="CHEBI:37565"/>
    </ligand>
</feature>
<comment type="catalytic activity">
    <reaction evidence="11">
        <text>oxaloacetate + GTP = phosphoenolpyruvate + GDP + CO2</text>
        <dbReference type="Rhea" id="RHEA:10388"/>
        <dbReference type="ChEBI" id="CHEBI:16452"/>
        <dbReference type="ChEBI" id="CHEBI:16526"/>
        <dbReference type="ChEBI" id="CHEBI:37565"/>
        <dbReference type="ChEBI" id="CHEBI:58189"/>
        <dbReference type="ChEBI" id="CHEBI:58702"/>
        <dbReference type="EC" id="4.1.1.32"/>
    </reaction>
</comment>
<dbReference type="InterPro" id="IPR018091">
    <property type="entry name" value="PEP_carboxykin_GTP_CS"/>
</dbReference>
<dbReference type="GO" id="GO:0005829">
    <property type="term" value="C:cytosol"/>
    <property type="evidence" value="ECO:0007669"/>
    <property type="project" value="TreeGrafter"/>
</dbReference>
<dbReference type="GO" id="GO:0004613">
    <property type="term" value="F:phosphoenolpyruvate carboxykinase (GTP) activity"/>
    <property type="evidence" value="ECO:0007669"/>
    <property type="project" value="UniProtKB-UniRule"/>
</dbReference>
<evidence type="ECO:0000256" key="7">
    <source>
        <dbReference type="ARBA" id="ARBA00022793"/>
    </source>
</evidence>
<dbReference type="NCBIfam" id="NF003253">
    <property type="entry name" value="PRK04210.1"/>
    <property type="match status" value="1"/>
</dbReference>
<accession>A0A508AQ53</accession>
<evidence type="ECO:0000256" key="10">
    <source>
        <dbReference type="ARBA" id="ARBA00023239"/>
    </source>
</evidence>
<feature type="binding site" evidence="11">
    <location>
        <position position="373"/>
    </location>
    <ligand>
        <name>GTP</name>
        <dbReference type="ChEBI" id="CHEBI:37565"/>
    </ligand>
</feature>
<feature type="domain" description="Phosphoenolpyruvate carboxykinase GTP-utilising N-terminal" evidence="13">
    <location>
        <begin position="15"/>
        <end position="224"/>
    </location>
</feature>
<keyword evidence="11" id="KW-0963">Cytoplasm</keyword>
<dbReference type="GO" id="GO:0019543">
    <property type="term" value="P:propionate catabolic process"/>
    <property type="evidence" value="ECO:0007669"/>
    <property type="project" value="TreeGrafter"/>
</dbReference>
<feature type="binding site" evidence="11">
    <location>
        <begin position="371"/>
        <end position="373"/>
    </location>
    <ligand>
        <name>substrate</name>
    </ligand>
</feature>
<dbReference type="Gene3D" id="3.40.449.10">
    <property type="entry name" value="Phosphoenolpyruvate Carboxykinase, domain 1"/>
    <property type="match status" value="1"/>
</dbReference>
<dbReference type="PIRSF" id="PIRSF001348">
    <property type="entry name" value="PEP_carboxykinase_GTP"/>
    <property type="match status" value="1"/>
</dbReference>
<comment type="subunit">
    <text evidence="3 11">Monomer.</text>
</comment>
<dbReference type="GO" id="GO:0030145">
    <property type="term" value="F:manganese ion binding"/>
    <property type="evidence" value="ECO:0007669"/>
    <property type="project" value="UniProtKB-UniRule"/>
</dbReference>
<keyword evidence="14" id="KW-0808">Transferase</keyword>
<sequence length="589" mass="64343">MHPSAEGSSLAALNQWVAEVAALTRPDAIHWCDGSDEESEALIAQMQADGTLLPLNAETNPGSWLHRSHPDDVARVEHLTFVCTREQADAGPNNHWMAPDEAHAKVDALFDGCMRGRTLYVIPYCMGPIDSPLSRCGVEITDSPYVVANMRLMTRMGADALARIEREGAFVKGLHSIGELDPERRFIMHFPEELTIKSYGSGYGGNALLGKKCHALRIASFQARNEGWLAEHMLIVGIENPQGETHYVAAAFPSACGKTNLAMLIPPEGYRRDGWKVWTVGDDICWMRPGADGRLYAINPEAGYFGVAPGTSAKSNPNALDTIRKNTIFTNVGLTADEQPWWEGLDNGQQPATDWRGNAYDPDQGPAAHPNARFTVSAKQCPSWSPMAEDPQGVPISAIVFGGRRASLVPLVFEARDWTHGVLVGAAMGSETTAAATGAVGVMRRDPMAMKPFCGYNFADYFGHWLSFDKTGAKLPKVFHVNWFRKGDDGKFLWPGFGDNLRVLEWMIGRVKGEAGGVETPIGHLPTADALNLDGVTLSEEAKAKLFGFERTGWKAEFDSIGEYLDGYGPRMPQALRDEQQRIAGLLAD</sequence>
<evidence type="ECO:0000313" key="14">
    <source>
        <dbReference type="EMBL" id="KAB8188562.1"/>
    </source>
</evidence>
<dbReference type="InterPro" id="IPR008209">
    <property type="entry name" value="PEP_carboxykinase_GTP"/>
</dbReference>
<evidence type="ECO:0000256" key="4">
    <source>
        <dbReference type="ARBA" id="ARBA00022432"/>
    </source>
</evidence>
<evidence type="ECO:0000259" key="13">
    <source>
        <dbReference type="Pfam" id="PF17297"/>
    </source>
</evidence>
<name>A0A508AQ53_9GAMM</name>
<dbReference type="UniPathway" id="UPA00138"/>
<evidence type="ECO:0000313" key="15">
    <source>
        <dbReference type="Proteomes" id="UP000320431"/>
    </source>
</evidence>
<dbReference type="InterPro" id="IPR035077">
    <property type="entry name" value="PEP_carboxykinase_GTP_C"/>
</dbReference>
<feature type="binding site" evidence="11">
    <location>
        <begin position="497"/>
        <end position="500"/>
    </location>
    <ligand>
        <name>GTP</name>
        <dbReference type="ChEBI" id="CHEBI:37565"/>
    </ligand>
</feature>
<keyword evidence="10 11" id="KW-0456">Lyase</keyword>
<dbReference type="GO" id="GO:0042594">
    <property type="term" value="P:response to starvation"/>
    <property type="evidence" value="ECO:0007669"/>
    <property type="project" value="TreeGrafter"/>
</dbReference>
<dbReference type="GO" id="GO:0006094">
    <property type="term" value="P:gluconeogenesis"/>
    <property type="evidence" value="ECO:0007669"/>
    <property type="project" value="UniProtKB-UniRule"/>
</dbReference>
<dbReference type="PANTHER" id="PTHR11561">
    <property type="entry name" value="PHOSPHOENOLPYRUVATE CARBOXYKINASE"/>
    <property type="match status" value="1"/>
</dbReference>
<dbReference type="Pfam" id="PF17297">
    <property type="entry name" value="PEPCK_N"/>
    <property type="match status" value="1"/>
</dbReference>
<comment type="subcellular location">
    <subcellularLocation>
        <location evidence="11">Cytoplasm</location>
    </subcellularLocation>
</comment>
<feature type="binding site" evidence="11">
    <location>
        <begin position="203"/>
        <end position="205"/>
    </location>
    <ligand>
        <name>substrate</name>
    </ligand>
</feature>
<dbReference type="HAMAP" id="MF_00452">
    <property type="entry name" value="PEPCK_GTP"/>
    <property type="match status" value="1"/>
</dbReference>
<feature type="binding site" evidence="11">
    <location>
        <position position="283"/>
    </location>
    <ligand>
        <name>Mn(2+)</name>
        <dbReference type="ChEBI" id="CHEBI:29035"/>
    </ligand>
</feature>
<dbReference type="SUPFAM" id="SSF68923">
    <property type="entry name" value="PEP carboxykinase N-terminal domain"/>
    <property type="match status" value="1"/>
</dbReference>
<dbReference type="GO" id="GO:0016301">
    <property type="term" value="F:kinase activity"/>
    <property type="evidence" value="ECO:0007669"/>
    <property type="project" value="UniProtKB-KW"/>
</dbReference>
<evidence type="ECO:0000256" key="5">
    <source>
        <dbReference type="ARBA" id="ARBA00022723"/>
    </source>
</evidence>
<dbReference type="Proteomes" id="UP000320431">
    <property type="component" value="Unassembled WGS sequence"/>
</dbReference>
<dbReference type="GO" id="GO:0046327">
    <property type="term" value="P:glycerol biosynthetic process from pyruvate"/>
    <property type="evidence" value="ECO:0007669"/>
    <property type="project" value="TreeGrafter"/>
</dbReference>
<keyword evidence="4 11" id="KW-0312">Gluconeogenesis</keyword>
<feature type="binding site" evidence="11">
    <location>
        <position position="75"/>
    </location>
    <ligand>
        <name>substrate</name>
    </ligand>
</feature>
<evidence type="ECO:0000256" key="9">
    <source>
        <dbReference type="ARBA" id="ARBA00023211"/>
    </source>
</evidence>
<dbReference type="FunFam" id="3.40.449.10:FF:000005">
    <property type="entry name" value="Phosphoenolpyruvate carboxykinase [GTP]"/>
    <property type="match status" value="1"/>
</dbReference>
<keyword evidence="14" id="KW-0670">Pyruvate</keyword>
<dbReference type="GO" id="GO:0071333">
    <property type="term" value="P:cellular response to glucose stimulus"/>
    <property type="evidence" value="ECO:0007669"/>
    <property type="project" value="TreeGrafter"/>
</dbReference>
<feature type="binding site" evidence="11">
    <location>
        <position position="232"/>
    </location>
    <ligand>
        <name>Mn(2+)</name>
        <dbReference type="ChEBI" id="CHEBI:29035"/>
    </ligand>
</feature>
<keyword evidence="8 11" id="KW-0342">GTP-binding</keyword>
<dbReference type="GO" id="GO:0006107">
    <property type="term" value="P:oxaloacetate metabolic process"/>
    <property type="evidence" value="ECO:0007669"/>
    <property type="project" value="TreeGrafter"/>
</dbReference>
<reference evidence="14 15" key="1">
    <citation type="submission" date="2019-10" db="EMBL/GenBank/DDBJ databases">
        <title>Lysobacter alkalisoli sp. nov., isolated from saline-alkaline soil.</title>
        <authorList>
            <person name="Sun J.-Q."/>
        </authorList>
    </citation>
    <scope>NUCLEOTIDE SEQUENCE [LARGE SCALE GENOMIC DNA]</scope>
    <source>
        <strain evidence="14 15">KCTC 42381</strain>
    </source>
</reference>
<evidence type="ECO:0000256" key="1">
    <source>
        <dbReference type="ARBA" id="ARBA00004742"/>
    </source>
</evidence>
<dbReference type="EC" id="4.1.1.32" evidence="11"/>
<comment type="pathway">
    <text evidence="1 11">Carbohydrate biosynthesis; gluconeogenesis.</text>
</comment>
<evidence type="ECO:0000256" key="8">
    <source>
        <dbReference type="ARBA" id="ARBA00023134"/>
    </source>
</evidence>
<evidence type="ECO:0000256" key="3">
    <source>
        <dbReference type="ARBA" id="ARBA00011245"/>
    </source>
</evidence>
<gene>
    <name evidence="11" type="primary">pckG</name>
    <name evidence="14" type="ORF">FKV24_009940</name>
</gene>
<dbReference type="AlphaFoldDB" id="A0A508AQ53"/>
<comment type="similarity">
    <text evidence="2 11">Belongs to the phosphoenolpyruvate carboxykinase [GTP] family.</text>
</comment>
<feature type="binding site" evidence="11">
    <location>
        <position position="212"/>
    </location>
    <ligand>
        <name>Mn(2+)</name>
        <dbReference type="ChEBI" id="CHEBI:29035"/>
    </ligand>
</feature>
<protein>
    <recommendedName>
        <fullName evidence="11">Phosphoenolpyruvate carboxykinase [GTP]</fullName>
        <shortName evidence="11">PEP carboxykinase</shortName>
        <shortName evidence="11">PEPCK</shortName>
        <ecNumber evidence="11">4.1.1.32</ecNumber>
    </recommendedName>
    <alternativeName>
        <fullName evidence="11">GTP-dependent phosphoenolpyruvate carboxykinase</fullName>
        <shortName evidence="11">GTP-PEPCK</shortName>
    </alternativeName>
</protein>
<keyword evidence="6 11" id="KW-0547">Nucleotide-binding</keyword>
<dbReference type="EMBL" id="VICD02000163">
    <property type="protein sequence ID" value="KAB8188562.1"/>
    <property type="molecule type" value="Genomic_DNA"/>
</dbReference>
<keyword evidence="14" id="KW-0418">Kinase</keyword>
<dbReference type="Pfam" id="PF00821">
    <property type="entry name" value="PEPCK_GTP"/>
    <property type="match status" value="1"/>
</dbReference>
<dbReference type="CDD" id="cd00819">
    <property type="entry name" value="PEPCK_GTP"/>
    <property type="match status" value="1"/>
</dbReference>
<dbReference type="Gene3D" id="2.170.8.10">
    <property type="entry name" value="Phosphoenolpyruvate Carboxykinase, domain 2"/>
    <property type="match status" value="1"/>
</dbReference>
<dbReference type="InterPro" id="IPR013035">
    <property type="entry name" value="PEP_carboxykinase_C"/>
</dbReference>
<dbReference type="InterPro" id="IPR035078">
    <property type="entry name" value="PEP_carboxykinase_GTP_N"/>
</dbReference>
<dbReference type="GO" id="GO:0033993">
    <property type="term" value="P:response to lipid"/>
    <property type="evidence" value="ECO:0007669"/>
    <property type="project" value="TreeGrafter"/>
</dbReference>
<keyword evidence="5 11" id="KW-0479">Metal-binding</keyword>
<feature type="active site" evidence="11">
    <location>
        <position position="256"/>
    </location>
</feature>
<evidence type="ECO:0000256" key="6">
    <source>
        <dbReference type="ARBA" id="ARBA00022741"/>
    </source>
</evidence>
<keyword evidence="9 11" id="KW-0464">Manganese</keyword>
<comment type="caution">
    <text evidence="14">The sequence shown here is derived from an EMBL/GenBank/DDBJ whole genome shotgun (WGS) entry which is preliminary data.</text>
</comment>
<evidence type="ECO:0000259" key="12">
    <source>
        <dbReference type="Pfam" id="PF00821"/>
    </source>
</evidence>
<comment type="cofactor">
    <cofactor evidence="11">
        <name>Mn(2+)</name>
        <dbReference type="ChEBI" id="CHEBI:29035"/>
    </cofactor>
    <text evidence="11">Binds 1 Mn(2+) ion per subunit.</text>
</comment>
<dbReference type="PANTHER" id="PTHR11561:SF0">
    <property type="entry name" value="PHOSPHOENOLPYRUVATE CARBOXYKINASE [GTP]-RELATED"/>
    <property type="match status" value="1"/>
</dbReference>
<dbReference type="Gene3D" id="3.90.228.20">
    <property type="match status" value="1"/>
</dbReference>
<comment type="function">
    <text evidence="11">Catalyzes the conversion of oxaloacetate (OAA) to phosphoenolpyruvate (PEP), the rate-limiting step in the metabolic pathway that produces glucose from lactate and other precursors derived from the citric acid cycle.</text>
</comment>
<proteinExistence type="inferred from homology"/>
<organism evidence="14 15">
    <name type="scientific">Marilutibacter maris</name>
    <dbReference type="NCBI Taxonomy" id="1605891"/>
    <lineage>
        <taxon>Bacteria</taxon>
        <taxon>Pseudomonadati</taxon>
        <taxon>Pseudomonadota</taxon>
        <taxon>Gammaproteobacteria</taxon>
        <taxon>Lysobacterales</taxon>
        <taxon>Lysobacteraceae</taxon>
        <taxon>Marilutibacter</taxon>
    </lineage>
</organism>
<keyword evidence="7 11" id="KW-0210">Decarboxylase</keyword>
<evidence type="ECO:0000256" key="11">
    <source>
        <dbReference type="HAMAP-Rule" id="MF_00452"/>
    </source>
</evidence>
<feature type="binding site" evidence="11">
    <location>
        <position position="404"/>
    </location>
    <ligand>
        <name>GTP</name>
        <dbReference type="ChEBI" id="CHEBI:37565"/>
    </ligand>
</feature>
<feature type="binding site" evidence="11">
    <location>
        <position position="254"/>
    </location>
    <ligand>
        <name>substrate</name>
    </ligand>
</feature>
<dbReference type="SUPFAM" id="SSF53795">
    <property type="entry name" value="PEP carboxykinase-like"/>
    <property type="match status" value="1"/>
</dbReference>